<evidence type="ECO:0000313" key="5">
    <source>
        <dbReference type="Proteomes" id="UP001430306"/>
    </source>
</evidence>
<accession>A0ABS8NJ14</accession>
<dbReference type="InterPro" id="IPR050738">
    <property type="entry name" value="Sulfatase"/>
</dbReference>
<organism evidence="4 5">
    <name type="scientific">Rhodopirellula halodulae</name>
    <dbReference type="NCBI Taxonomy" id="2894198"/>
    <lineage>
        <taxon>Bacteria</taxon>
        <taxon>Pseudomonadati</taxon>
        <taxon>Planctomycetota</taxon>
        <taxon>Planctomycetia</taxon>
        <taxon>Pirellulales</taxon>
        <taxon>Pirellulaceae</taxon>
        <taxon>Rhodopirellula</taxon>
    </lineage>
</organism>
<dbReference type="SUPFAM" id="SSF53649">
    <property type="entry name" value="Alkaline phosphatase-like"/>
    <property type="match status" value="1"/>
</dbReference>
<dbReference type="InterPro" id="IPR012159">
    <property type="entry name" value="YejM-like"/>
</dbReference>
<dbReference type="InterPro" id="IPR000917">
    <property type="entry name" value="Sulfatase_N"/>
</dbReference>
<evidence type="ECO:0000313" key="4">
    <source>
        <dbReference type="EMBL" id="MCC9643546.1"/>
    </source>
</evidence>
<gene>
    <name evidence="4" type="ORF">LOC71_14775</name>
</gene>
<dbReference type="Gene3D" id="3.40.720.10">
    <property type="entry name" value="Alkaline Phosphatase, subunit A"/>
    <property type="match status" value="1"/>
</dbReference>
<keyword evidence="5" id="KW-1185">Reference proteome</keyword>
<evidence type="ECO:0000256" key="1">
    <source>
        <dbReference type="ARBA" id="ARBA00008779"/>
    </source>
</evidence>
<protein>
    <submittedName>
        <fullName evidence="4">Sulfatase-like hydrolase/transferase</fullName>
    </submittedName>
</protein>
<dbReference type="InterPro" id="IPR017850">
    <property type="entry name" value="Alkaline_phosphatase_core_sf"/>
</dbReference>
<dbReference type="PANTHER" id="PTHR42693">
    <property type="entry name" value="ARYLSULFATASE FAMILY MEMBER"/>
    <property type="match status" value="1"/>
</dbReference>
<dbReference type="PIRSF" id="PIRSF004950">
    <property type="entry name" value="Mmb_sulf_HI0842"/>
    <property type="match status" value="1"/>
</dbReference>
<sequence>MSCCPNQDEMWSKWRCLLWAVFVGIAVLVTAVGRSLGASAEDGVTNARLHIAAWRGFQAFFPLVVLYWLGLGIRRGSWVVPCMAAWWYLIMLDLVVYRWAAMHVLSGDFFDLVRERTVGLLPYLTFAMVVRFVVAISLIALATWSGLKLSDRTAKWLCRRQQRFSLVGASVAWAMAVLLLAVPACRSWPSTLAAMHAEPSRHPFCVFGCFDPRSSVVAEDFIEEELPLVLRESAVQRRAQAMRFNVASAVGTSGVETSSSDVLLVVVESLRPEVVDAEVMPNLHAAAERGVWLRNHFSGGNASSLGLFSLVNGLDAIWFYRADVRFAPAMNRLFHQAGYECGFFGAAEDWSAFQMDAFIREEVYDAFNISPFEGLRSDQEAIQACRSFLANSENRGPRLAVLYLYATHAPFEVDSNVTQDEPAASRHYPLPFGPNHRPAVWNRYRNAARSVDRMLAPLLQRQDCIVAVVGDHGESFLDDGTIGHGTRLSAVQTQTPAIIVGPDVVPKTVAATTSHADLLPTLLSLCDVSVSDPGCFDGRDLTDAKIRPRVIAVADYLREQALLVPSEGAADRGILGLQVKISLVEPQLRILGPRDEFGNAANLEAVSSLRLLNMAHDYQRQSFPE</sequence>
<feature type="transmembrane region" description="Helical" evidence="2">
    <location>
        <begin position="120"/>
        <end position="144"/>
    </location>
</feature>
<keyword evidence="2" id="KW-1133">Transmembrane helix</keyword>
<keyword evidence="2" id="KW-0812">Transmembrane</keyword>
<comment type="caution">
    <text evidence="4">The sequence shown here is derived from an EMBL/GenBank/DDBJ whole genome shotgun (WGS) entry which is preliminary data.</text>
</comment>
<keyword evidence="2" id="KW-0472">Membrane</keyword>
<comment type="similarity">
    <text evidence="1">Belongs to the sulfatase family.</text>
</comment>
<feature type="transmembrane region" description="Helical" evidence="2">
    <location>
        <begin position="53"/>
        <end position="71"/>
    </location>
</feature>
<reference evidence="4" key="1">
    <citation type="submission" date="2021-11" db="EMBL/GenBank/DDBJ databases">
        <title>Genome sequence.</title>
        <authorList>
            <person name="Sun Q."/>
        </authorList>
    </citation>
    <scope>NUCLEOTIDE SEQUENCE</scope>
    <source>
        <strain evidence="4">JC740</strain>
    </source>
</reference>
<dbReference type="Pfam" id="PF00884">
    <property type="entry name" value="Sulfatase"/>
    <property type="match status" value="1"/>
</dbReference>
<feature type="transmembrane region" description="Helical" evidence="2">
    <location>
        <begin position="164"/>
        <end position="182"/>
    </location>
</feature>
<name>A0ABS8NJ14_9BACT</name>
<evidence type="ECO:0000259" key="3">
    <source>
        <dbReference type="Pfam" id="PF00884"/>
    </source>
</evidence>
<evidence type="ECO:0000256" key="2">
    <source>
        <dbReference type="SAM" id="Phobius"/>
    </source>
</evidence>
<proteinExistence type="inferred from homology"/>
<dbReference type="PANTHER" id="PTHR42693:SF33">
    <property type="entry name" value="ARYLSULFATASE"/>
    <property type="match status" value="1"/>
</dbReference>
<dbReference type="EMBL" id="JAJKFW010000025">
    <property type="protein sequence ID" value="MCC9643546.1"/>
    <property type="molecule type" value="Genomic_DNA"/>
</dbReference>
<feature type="transmembrane region" description="Helical" evidence="2">
    <location>
        <begin position="78"/>
        <end position="100"/>
    </location>
</feature>
<dbReference type="Proteomes" id="UP001430306">
    <property type="component" value="Unassembled WGS sequence"/>
</dbReference>
<dbReference type="RefSeq" id="WP_230274491.1">
    <property type="nucleotide sequence ID" value="NZ_JAJKFW010000025.1"/>
</dbReference>
<feature type="domain" description="Sulfatase N-terminal" evidence="3">
    <location>
        <begin position="261"/>
        <end position="527"/>
    </location>
</feature>